<evidence type="ECO:0008006" key="3">
    <source>
        <dbReference type="Google" id="ProtNLM"/>
    </source>
</evidence>
<dbReference type="Proteomes" id="UP001596415">
    <property type="component" value="Unassembled WGS sequence"/>
</dbReference>
<dbReference type="EMBL" id="JBHTBN010000002">
    <property type="protein sequence ID" value="MFC7357322.1"/>
    <property type="molecule type" value="Genomic_DNA"/>
</dbReference>
<evidence type="ECO:0000313" key="2">
    <source>
        <dbReference type="Proteomes" id="UP001596415"/>
    </source>
</evidence>
<comment type="caution">
    <text evidence="1">The sequence shown here is derived from an EMBL/GenBank/DDBJ whole genome shotgun (WGS) entry which is preliminary data.</text>
</comment>
<evidence type="ECO:0000313" key="1">
    <source>
        <dbReference type="EMBL" id="MFC7357322.1"/>
    </source>
</evidence>
<accession>A0ABW2MR10</accession>
<proteinExistence type="predicted"/>
<name>A0ABW2MR10_9FLAO</name>
<keyword evidence="2" id="KW-1185">Reference proteome</keyword>
<sequence length="129" mass="15594">MTSPTPRILDLDFVYIELYDNYMISTIREGVVFDKEHLERFYTIFDTYYANKPVAYISNREYDYTVDPTCYIQGSEYKNLVAMAIWCHNEASYNTAKFEKNFYSRPFDIFYNLEDAKEWIFEILNQNKK</sequence>
<dbReference type="RefSeq" id="WP_380217166.1">
    <property type="nucleotide sequence ID" value="NZ_JBHTBN010000002.1"/>
</dbReference>
<protein>
    <recommendedName>
        <fullName evidence="3">STAS/SEC14 domain-containing protein</fullName>
    </recommendedName>
</protein>
<gene>
    <name evidence="1" type="ORF">ACFQO1_06460</name>
</gene>
<reference evidence="2" key="1">
    <citation type="journal article" date="2019" name="Int. J. Syst. Evol. Microbiol.">
        <title>The Global Catalogue of Microorganisms (GCM) 10K type strain sequencing project: providing services to taxonomists for standard genome sequencing and annotation.</title>
        <authorList>
            <consortium name="The Broad Institute Genomics Platform"/>
            <consortium name="The Broad Institute Genome Sequencing Center for Infectious Disease"/>
            <person name="Wu L."/>
            <person name="Ma J."/>
        </authorList>
    </citation>
    <scope>NUCLEOTIDE SEQUENCE [LARGE SCALE GENOMIC DNA]</scope>
    <source>
        <strain evidence="2">CGMCC 1.16306</strain>
    </source>
</reference>
<organism evidence="1 2">
    <name type="scientific">Jejudonia soesokkakensis</name>
    <dbReference type="NCBI Taxonomy" id="1323432"/>
    <lineage>
        <taxon>Bacteria</taxon>
        <taxon>Pseudomonadati</taxon>
        <taxon>Bacteroidota</taxon>
        <taxon>Flavobacteriia</taxon>
        <taxon>Flavobacteriales</taxon>
        <taxon>Flavobacteriaceae</taxon>
        <taxon>Jejudonia</taxon>
    </lineage>
</organism>